<dbReference type="Proteomes" id="UP000301309">
    <property type="component" value="Unassembled WGS sequence"/>
</dbReference>
<keyword evidence="3" id="KW-1185">Reference proteome</keyword>
<comment type="caution">
    <text evidence="2">The sequence shown here is derived from an EMBL/GenBank/DDBJ whole genome shotgun (WGS) entry which is preliminary data.</text>
</comment>
<feature type="compositionally biased region" description="Low complexity" evidence="1">
    <location>
        <begin position="180"/>
        <end position="189"/>
    </location>
</feature>
<name>A0A4D4LFP1_STRVO</name>
<feature type="region of interest" description="Disordered" evidence="1">
    <location>
        <begin position="175"/>
        <end position="214"/>
    </location>
</feature>
<proteinExistence type="predicted"/>
<evidence type="ECO:0000313" key="2">
    <source>
        <dbReference type="EMBL" id="GDY60102.1"/>
    </source>
</evidence>
<sequence>MLIAVSACSSNSSQVQSEAEAPPTWTITMTPDEPSVSPSDEEAPGPVATAVCLGERAYNPDNAPYADKGPRPMTNQPSRRTQHLGDRLHDLLTAVLREAGQRLNARLTLSARHRDDAGSAAVVDQGAKVPWGVGSSGGVPIGAGFHGTMMRKTSSTIALAVVVAVVFAALTSCSSDTSDGSPAQGRPSGSGSGSPPTPTESATPSPSPTGPCADGTCEIEVAAGDVVTVPATYGLGQIKVTAITGDEVEMVAQLTGSGFSVSGCSGGGGVSSEGGGGVRLSCGEGPAATINDTMSLEVVKIHDTAAVLRIKPAG</sequence>
<gene>
    <name evidence="2" type="ORF">SVIO_107250</name>
</gene>
<dbReference type="AlphaFoldDB" id="A0A4D4LFP1"/>
<organism evidence="2 3">
    <name type="scientific">Streptomyces violaceusniger</name>
    <dbReference type="NCBI Taxonomy" id="68280"/>
    <lineage>
        <taxon>Bacteria</taxon>
        <taxon>Bacillati</taxon>
        <taxon>Actinomycetota</taxon>
        <taxon>Actinomycetes</taxon>
        <taxon>Kitasatosporales</taxon>
        <taxon>Streptomycetaceae</taxon>
        <taxon>Streptomyces</taxon>
        <taxon>Streptomyces violaceusniger group</taxon>
    </lineage>
</organism>
<dbReference type="EMBL" id="BJHW01000002">
    <property type="protein sequence ID" value="GDY60102.1"/>
    <property type="molecule type" value="Genomic_DNA"/>
</dbReference>
<feature type="compositionally biased region" description="Low complexity" evidence="1">
    <location>
        <begin position="1"/>
        <end position="21"/>
    </location>
</feature>
<accession>A0A4D4LFP1</accession>
<evidence type="ECO:0000256" key="1">
    <source>
        <dbReference type="SAM" id="MobiDB-lite"/>
    </source>
</evidence>
<protein>
    <recommendedName>
        <fullName evidence="4">Lipoprotein</fullName>
    </recommendedName>
</protein>
<evidence type="ECO:0000313" key="3">
    <source>
        <dbReference type="Proteomes" id="UP000301309"/>
    </source>
</evidence>
<feature type="region of interest" description="Disordered" evidence="1">
    <location>
        <begin position="62"/>
        <end position="81"/>
    </location>
</feature>
<reference evidence="2 3" key="1">
    <citation type="journal article" date="2020" name="Int. J. Syst. Evol. Microbiol.">
        <title>Reclassification of Streptomyces castelarensis and Streptomyces sporoclivatus as later heterotypic synonyms of Streptomyces antimycoticus.</title>
        <authorList>
            <person name="Komaki H."/>
            <person name="Tamura T."/>
        </authorList>
    </citation>
    <scope>NUCLEOTIDE SEQUENCE [LARGE SCALE GENOMIC DNA]</scope>
    <source>
        <strain evidence="2 3">NBRC 13459</strain>
    </source>
</reference>
<evidence type="ECO:0008006" key="4">
    <source>
        <dbReference type="Google" id="ProtNLM"/>
    </source>
</evidence>
<feature type="region of interest" description="Disordered" evidence="1">
    <location>
        <begin position="1"/>
        <end position="46"/>
    </location>
</feature>